<comment type="similarity">
    <text evidence="2">Belongs to the zinc-containing alcohol dehydrogenase family.</text>
</comment>
<dbReference type="SUPFAM" id="SSF50129">
    <property type="entry name" value="GroES-like"/>
    <property type="match status" value="1"/>
</dbReference>
<keyword evidence="3" id="KW-0479">Metal-binding</keyword>
<name>A0ABP6SQV6_9ACTN</name>
<dbReference type="SUPFAM" id="SSF51735">
    <property type="entry name" value="NAD(P)-binding Rossmann-fold domains"/>
    <property type="match status" value="1"/>
</dbReference>
<dbReference type="Proteomes" id="UP001501676">
    <property type="component" value="Unassembled WGS sequence"/>
</dbReference>
<dbReference type="InterPro" id="IPR020843">
    <property type="entry name" value="ER"/>
</dbReference>
<dbReference type="EMBL" id="BAAAYN010000003">
    <property type="protein sequence ID" value="GAA3382586.1"/>
    <property type="molecule type" value="Genomic_DNA"/>
</dbReference>
<protein>
    <submittedName>
        <fullName evidence="7">2,3-butanediol dehydrogenase</fullName>
    </submittedName>
</protein>
<evidence type="ECO:0000313" key="8">
    <source>
        <dbReference type="Proteomes" id="UP001501676"/>
    </source>
</evidence>
<dbReference type="Gene3D" id="3.90.180.10">
    <property type="entry name" value="Medium-chain alcohol dehydrogenases, catalytic domain"/>
    <property type="match status" value="1"/>
</dbReference>
<dbReference type="InterPro" id="IPR011032">
    <property type="entry name" value="GroES-like_sf"/>
</dbReference>
<dbReference type="Gene3D" id="3.40.50.720">
    <property type="entry name" value="NAD(P)-binding Rossmann-like Domain"/>
    <property type="match status" value="1"/>
</dbReference>
<reference evidence="8" key="1">
    <citation type="journal article" date="2019" name="Int. J. Syst. Evol. Microbiol.">
        <title>The Global Catalogue of Microorganisms (GCM) 10K type strain sequencing project: providing services to taxonomists for standard genome sequencing and annotation.</title>
        <authorList>
            <consortium name="The Broad Institute Genomics Platform"/>
            <consortium name="The Broad Institute Genome Sequencing Center for Infectious Disease"/>
            <person name="Wu L."/>
            <person name="Ma J."/>
        </authorList>
    </citation>
    <scope>NUCLEOTIDE SEQUENCE [LARGE SCALE GENOMIC DNA]</scope>
    <source>
        <strain evidence="8">JCM 9458</strain>
    </source>
</reference>
<dbReference type="Pfam" id="PF08240">
    <property type="entry name" value="ADH_N"/>
    <property type="match status" value="1"/>
</dbReference>
<evidence type="ECO:0000256" key="5">
    <source>
        <dbReference type="ARBA" id="ARBA00023002"/>
    </source>
</evidence>
<keyword evidence="8" id="KW-1185">Reference proteome</keyword>
<sequence length="343" mass="35372">MRAARLHGPRDLRVETVPDPVPGPDEVLLRPLYTGLCGSDLHVWHGGAGAADGAPMVLGHEFSAEVVSVGPAAGDVRPGTLVTVEPMWTCGGCAPCRRGDYHLCRAMQWHGLSARTGALADRTVVRASMVHVLPEGVDARQGALVEPIAVAHHAVARANLTPGGSALVIGAGPIGVACALDLLARGVRRIVVSEPSPVRRVAAARAFAAVGAPDVLVLDPGADDVPDAVRALTAGEGTDAVLDAAGVQAAFTLALAAVRPGGRVVTVAVYLEPVSFHPLTTFLGEVDLVASCGYRDDFPAVLDLVRDGRFPLTDLVRTVPLEAVGDAFAELEAGTALKVLVQL</sequence>
<dbReference type="InterPro" id="IPR036291">
    <property type="entry name" value="NAD(P)-bd_dom_sf"/>
</dbReference>
<feature type="domain" description="Enoyl reductase (ER)" evidence="6">
    <location>
        <begin position="8"/>
        <end position="341"/>
    </location>
</feature>
<dbReference type="InterPro" id="IPR013154">
    <property type="entry name" value="ADH-like_N"/>
</dbReference>
<gene>
    <name evidence="7" type="ORF">GCM10020369_05040</name>
</gene>
<evidence type="ECO:0000256" key="2">
    <source>
        <dbReference type="ARBA" id="ARBA00008072"/>
    </source>
</evidence>
<comment type="cofactor">
    <cofactor evidence="1">
        <name>Zn(2+)</name>
        <dbReference type="ChEBI" id="CHEBI:29105"/>
    </cofactor>
</comment>
<dbReference type="Pfam" id="PF00107">
    <property type="entry name" value="ADH_zinc_N"/>
    <property type="match status" value="1"/>
</dbReference>
<dbReference type="SMART" id="SM00829">
    <property type="entry name" value="PKS_ER"/>
    <property type="match status" value="1"/>
</dbReference>
<keyword evidence="5" id="KW-0560">Oxidoreductase</keyword>
<organism evidence="7 8">
    <name type="scientific">Cryptosporangium minutisporangium</name>
    <dbReference type="NCBI Taxonomy" id="113569"/>
    <lineage>
        <taxon>Bacteria</taxon>
        <taxon>Bacillati</taxon>
        <taxon>Actinomycetota</taxon>
        <taxon>Actinomycetes</taxon>
        <taxon>Cryptosporangiales</taxon>
        <taxon>Cryptosporangiaceae</taxon>
        <taxon>Cryptosporangium</taxon>
    </lineage>
</organism>
<comment type="caution">
    <text evidence="7">The sequence shown here is derived from an EMBL/GenBank/DDBJ whole genome shotgun (WGS) entry which is preliminary data.</text>
</comment>
<accession>A0ABP6SQV6</accession>
<dbReference type="RefSeq" id="WP_345726292.1">
    <property type="nucleotide sequence ID" value="NZ_BAAAYN010000003.1"/>
</dbReference>
<evidence type="ECO:0000313" key="7">
    <source>
        <dbReference type="EMBL" id="GAA3382586.1"/>
    </source>
</evidence>
<evidence type="ECO:0000256" key="4">
    <source>
        <dbReference type="ARBA" id="ARBA00022833"/>
    </source>
</evidence>
<keyword evidence="4" id="KW-0862">Zinc</keyword>
<proteinExistence type="inferred from homology"/>
<dbReference type="PANTHER" id="PTHR43161:SF23">
    <property type="entry name" value="(R,R)-BUTANEDIOL DEHYDROGENASE-RELATED"/>
    <property type="match status" value="1"/>
</dbReference>
<evidence type="ECO:0000259" key="6">
    <source>
        <dbReference type="SMART" id="SM00829"/>
    </source>
</evidence>
<dbReference type="InterPro" id="IPR013149">
    <property type="entry name" value="ADH-like_C"/>
</dbReference>
<evidence type="ECO:0000256" key="3">
    <source>
        <dbReference type="ARBA" id="ARBA00022723"/>
    </source>
</evidence>
<evidence type="ECO:0000256" key="1">
    <source>
        <dbReference type="ARBA" id="ARBA00001947"/>
    </source>
</evidence>
<dbReference type="PANTHER" id="PTHR43161">
    <property type="entry name" value="SORBITOL DEHYDROGENASE"/>
    <property type="match status" value="1"/>
</dbReference>